<keyword evidence="6 15" id="KW-0732">Signal</keyword>
<dbReference type="SUPFAM" id="SSF56935">
    <property type="entry name" value="Porins"/>
    <property type="match status" value="1"/>
</dbReference>
<evidence type="ECO:0000313" key="19">
    <source>
        <dbReference type="Proteomes" id="UP000664303"/>
    </source>
</evidence>
<evidence type="ECO:0000256" key="13">
    <source>
        <dbReference type="PROSITE-ProRule" id="PRU10144"/>
    </source>
</evidence>
<dbReference type="PROSITE" id="PS01156">
    <property type="entry name" value="TONB_DEPENDENT_REC_2"/>
    <property type="match status" value="1"/>
</dbReference>
<evidence type="ECO:0000256" key="1">
    <source>
        <dbReference type="ARBA" id="ARBA00004571"/>
    </source>
</evidence>
<keyword evidence="18" id="KW-0675">Receptor</keyword>
<name>A0A939DGB8_9GAMM</name>
<gene>
    <name evidence="18" type="ORF">JYP50_12155</name>
</gene>
<feature type="domain" description="TonB-dependent receptor plug" evidence="17">
    <location>
        <begin position="47"/>
        <end position="154"/>
    </location>
</feature>
<evidence type="ECO:0000256" key="12">
    <source>
        <dbReference type="PROSITE-ProRule" id="PRU01360"/>
    </source>
</evidence>
<dbReference type="EMBL" id="JAFKCZ010000008">
    <property type="protein sequence ID" value="MBN7797351.1"/>
    <property type="molecule type" value="Genomic_DNA"/>
</dbReference>
<keyword evidence="4" id="KW-0410">Iron transport</keyword>
<keyword evidence="5 12" id="KW-0812">Transmembrane</keyword>
<evidence type="ECO:0000256" key="11">
    <source>
        <dbReference type="ARBA" id="ARBA00023237"/>
    </source>
</evidence>
<feature type="short sequence motif" description="TonB C-terminal box" evidence="13">
    <location>
        <begin position="740"/>
        <end position="757"/>
    </location>
</feature>
<dbReference type="InterPro" id="IPR039426">
    <property type="entry name" value="TonB-dep_rcpt-like"/>
</dbReference>
<dbReference type="PANTHER" id="PTHR32552">
    <property type="entry name" value="FERRICHROME IRON RECEPTOR-RELATED"/>
    <property type="match status" value="1"/>
</dbReference>
<dbReference type="Pfam" id="PF00593">
    <property type="entry name" value="TonB_dep_Rec_b-barrel"/>
    <property type="match status" value="1"/>
</dbReference>
<evidence type="ECO:0000256" key="3">
    <source>
        <dbReference type="ARBA" id="ARBA00022452"/>
    </source>
</evidence>
<feature type="chain" id="PRO_5037164221" evidence="15">
    <location>
        <begin position="30"/>
        <end position="757"/>
    </location>
</feature>
<evidence type="ECO:0000313" key="18">
    <source>
        <dbReference type="EMBL" id="MBN7797351.1"/>
    </source>
</evidence>
<keyword evidence="8" id="KW-0406">Ion transport</keyword>
<evidence type="ECO:0000256" key="8">
    <source>
        <dbReference type="ARBA" id="ARBA00023065"/>
    </source>
</evidence>
<keyword evidence="11 12" id="KW-0998">Cell outer membrane</keyword>
<dbReference type="InterPro" id="IPR010917">
    <property type="entry name" value="TonB_rcpt_CS"/>
</dbReference>
<keyword evidence="2 12" id="KW-0813">Transport</keyword>
<dbReference type="InterPro" id="IPR036942">
    <property type="entry name" value="Beta-barrel_TonB_sf"/>
</dbReference>
<proteinExistence type="inferred from homology"/>
<reference evidence="18" key="1">
    <citation type="submission" date="2021-02" db="EMBL/GenBank/DDBJ databases">
        <title>PHA producing bacteria isolated from coastal sediment in Guangdong, Shenzhen.</title>
        <authorList>
            <person name="Zheng W."/>
            <person name="Yu S."/>
            <person name="Huang Y."/>
        </authorList>
    </citation>
    <scope>NUCLEOTIDE SEQUENCE</scope>
    <source>
        <strain evidence="18">TN14-10</strain>
    </source>
</reference>
<organism evidence="18 19">
    <name type="scientific">Parahaliea mediterranea</name>
    <dbReference type="NCBI Taxonomy" id="651086"/>
    <lineage>
        <taxon>Bacteria</taxon>
        <taxon>Pseudomonadati</taxon>
        <taxon>Pseudomonadota</taxon>
        <taxon>Gammaproteobacteria</taxon>
        <taxon>Cellvibrionales</taxon>
        <taxon>Halieaceae</taxon>
        <taxon>Parahaliea</taxon>
    </lineage>
</organism>
<comment type="subcellular location">
    <subcellularLocation>
        <location evidence="1 12">Cell outer membrane</location>
        <topology evidence="1 12">Multi-pass membrane protein</topology>
    </subcellularLocation>
</comment>
<dbReference type="InterPro" id="IPR012910">
    <property type="entry name" value="Plug_dom"/>
</dbReference>
<sequence length="757" mass="82966">MKKDKTGIPRTRLSAAVSLALLAAGPVAAQQLEEVVVTAQKRQQSMQDIGISVTAFSGNKLRELGMTSSTDIVTMTPGLNYTTPNAEGSQTNFFLRGVGLNDFTDANENPVAVYMDEVYRGAMAGLSFQLFDIQRVEVLRGPQGTLFGRNTTGGLVHFLSEPPTEEFSGYADLTLGEESEVKFEGAIGGAISDTLMGRLSVATHDYDPYVKNRLGRDYNGLESRAARGQLKWVPSDTFDVLLSANYAKNDAEVGAWQHQSTKFGADGFTSVALPGNEDFWGTCPGCDVFGYSDTDGDPWAGDYDREGTVYVKSEGGAATINWDLNDSLTLTSITAYQTVERTQEEDTDAGPVPLAPSFPAETDQFTQELRLSGGDDRSQWVAGVYYYDSEVEATYTLDALGLGFVFLDTDMTQDTESWSVFGQYEFAINDQWSVIAGLRYSSEEKELDYQGFDRSGIFAAETAAGNLPLTPTRPLPDSTFFFSTDTVGSLAKHDETNVTGKLELDWRPADDLLLYASYSRGTKSAGFNTGFLDETFIFASNVPETVPYDEEVLDAFEVGFKSDLAGGLVRLNGAAFYYDYSDLQTFRFELLNQVIFNTDGQYWGGELELTAAPMEGLDLALGAAYLDTTVEDVPDGAGVPRDRTAVSAPDWSLNASARYEWGFMEGTMAALATYSYQGETYFDIQNPDIAQEEGYSLANVRLEWASPSDAWILSAFVNNVTDEEYLVYTFDFTGSFGFNQQAYGKPRWAGVSARYSF</sequence>
<evidence type="ECO:0000259" key="16">
    <source>
        <dbReference type="Pfam" id="PF00593"/>
    </source>
</evidence>
<dbReference type="PANTHER" id="PTHR32552:SF81">
    <property type="entry name" value="TONB-DEPENDENT OUTER MEMBRANE RECEPTOR"/>
    <property type="match status" value="1"/>
</dbReference>
<feature type="domain" description="TonB-dependent receptor-like beta-barrel" evidence="16">
    <location>
        <begin position="289"/>
        <end position="720"/>
    </location>
</feature>
<dbReference type="RefSeq" id="WP_206560801.1">
    <property type="nucleotide sequence ID" value="NZ_JAFKCZ010000008.1"/>
</dbReference>
<feature type="signal peptide" evidence="15">
    <location>
        <begin position="1"/>
        <end position="29"/>
    </location>
</feature>
<keyword evidence="3 12" id="KW-1134">Transmembrane beta strand</keyword>
<protein>
    <submittedName>
        <fullName evidence="18">TonB-dependent receptor</fullName>
    </submittedName>
</protein>
<evidence type="ECO:0000256" key="5">
    <source>
        <dbReference type="ARBA" id="ARBA00022692"/>
    </source>
</evidence>
<keyword evidence="19" id="KW-1185">Reference proteome</keyword>
<dbReference type="Gene3D" id="2.40.170.20">
    <property type="entry name" value="TonB-dependent receptor, beta-barrel domain"/>
    <property type="match status" value="1"/>
</dbReference>
<comment type="caution">
    <text evidence="18">The sequence shown here is derived from an EMBL/GenBank/DDBJ whole genome shotgun (WGS) entry which is preliminary data.</text>
</comment>
<evidence type="ECO:0000256" key="6">
    <source>
        <dbReference type="ARBA" id="ARBA00022729"/>
    </source>
</evidence>
<dbReference type="PROSITE" id="PS52016">
    <property type="entry name" value="TONB_DEPENDENT_REC_3"/>
    <property type="match status" value="1"/>
</dbReference>
<comment type="similarity">
    <text evidence="12 14">Belongs to the TonB-dependent receptor family.</text>
</comment>
<evidence type="ECO:0000256" key="10">
    <source>
        <dbReference type="ARBA" id="ARBA00023136"/>
    </source>
</evidence>
<keyword evidence="7" id="KW-0408">Iron</keyword>
<evidence type="ECO:0000256" key="15">
    <source>
        <dbReference type="SAM" id="SignalP"/>
    </source>
</evidence>
<dbReference type="AlphaFoldDB" id="A0A939DGB8"/>
<dbReference type="Pfam" id="PF07715">
    <property type="entry name" value="Plug"/>
    <property type="match status" value="1"/>
</dbReference>
<keyword evidence="10 12" id="KW-0472">Membrane</keyword>
<evidence type="ECO:0000256" key="9">
    <source>
        <dbReference type="ARBA" id="ARBA00023077"/>
    </source>
</evidence>
<evidence type="ECO:0000256" key="4">
    <source>
        <dbReference type="ARBA" id="ARBA00022496"/>
    </source>
</evidence>
<evidence type="ECO:0000259" key="17">
    <source>
        <dbReference type="Pfam" id="PF07715"/>
    </source>
</evidence>
<evidence type="ECO:0000256" key="2">
    <source>
        <dbReference type="ARBA" id="ARBA00022448"/>
    </source>
</evidence>
<dbReference type="GO" id="GO:0009279">
    <property type="term" value="C:cell outer membrane"/>
    <property type="evidence" value="ECO:0007669"/>
    <property type="project" value="UniProtKB-SubCell"/>
</dbReference>
<accession>A0A939DGB8</accession>
<dbReference type="GO" id="GO:0006826">
    <property type="term" value="P:iron ion transport"/>
    <property type="evidence" value="ECO:0007669"/>
    <property type="project" value="UniProtKB-KW"/>
</dbReference>
<dbReference type="Proteomes" id="UP000664303">
    <property type="component" value="Unassembled WGS sequence"/>
</dbReference>
<dbReference type="InterPro" id="IPR000531">
    <property type="entry name" value="Beta-barrel_TonB"/>
</dbReference>
<keyword evidence="9 14" id="KW-0798">TonB box</keyword>
<evidence type="ECO:0000256" key="7">
    <source>
        <dbReference type="ARBA" id="ARBA00023004"/>
    </source>
</evidence>
<evidence type="ECO:0000256" key="14">
    <source>
        <dbReference type="RuleBase" id="RU003357"/>
    </source>
</evidence>